<feature type="domain" description="Glyoxalase-like" evidence="1">
    <location>
        <begin position="14"/>
        <end position="192"/>
    </location>
</feature>
<evidence type="ECO:0000313" key="3">
    <source>
        <dbReference type="Proteomes" id="UP001596053"/>
    </source>
</evidence>
<evidence type="ECO:0000313" key="2">
    <source>
        <dbReference type="EMBL" id="MFC5419696.1"/>
    </source>
</evidence>
<dbReference type="Proteomes" id="UP001596053">
    <property type="component" value="Unassembled WGS sequence"/>
</dbReference>
<organism evidence="2 3">
    <name type="scientific">Bosea eneae</name>
    <dbReference type="NCBI Taxonomy" id="151454"/>
    <lineage>
        <taxon>Bacteria</taxon>
        <taxon>Pseudomonadati</taxon>
        <taxon>Pseudomonadota</taxon>
        <taxon>Alphaproteobacteria</taxon>
        <taxon>Hyphomicrobiales</taxon>
        <taxon>Boseaceae</taxon>
        <taxon>Bosea</taxon>
    </lineage>
</organism>
<comment type="caution">
    <text evidence="2">The sequence shown here is derived from an EMBL/GenBank/DDBJ whole genome shotgun (WGS) entry which is preliminary data.</text>
</comment>
<reference evidence="3" key="1">
    <citation type="journal article" date="2019" name="Int. J. Syst. Evol. Microbiol.">
        <title>The Global Catalogue of Microorganisms (GCM) 10K type strain sequencing project: providing services to taxonomists for standard genome sequencing and annotation.</title>
        <authorList>
            <consortium name="The Broad Institute Genomics Platform"/>
            <consortium name="The Broad Institute Genome Sequencing Center for Infectious Disease"/>
            <person name="Wu L."/>
            <person name="Ma J."/>
        </authorList>
    </citation>
    <scope>NUCLEOTIDE SEQUENCE [LARGE SCALE GENOMIC DNA]</scope>
    <source>
        <strain evidence="3">NCAIM B.01391</strain>
    </source>
</reference>
<dbReference type="Pfam" id="PF13468">
    <property type="entry name" value="Glyoxalase_3"/>
    <property type="match status" value="1"/>
</dbReference>
<evidence type="ECO:0000259" key="1">
    <source>
        <dbReference type="Pfam" id="PF13468"/>
    </source>
</evidence>
<dbReference type="InterPro" id="IPR029068">
    <property type="entry name" value="Glyas_Bleomycin-R_OHBP_Dase"/>
</dbReference>
<gene>
    <name evidence="2" type="ORF">ACFPOB_08980</name>
</gene>
<name>A0ABW0IQ23_9HYPH</name>
<dbReference type="Gene3D" id="3.10.180.10">
    <property type="entry name" value="2,3-Dihydroxybiphenyl 1,2-Dioxygenase, domain 1"/>
    <property type="match status" value="1"/>
</dbReference>
<proteinExistence type="predicted"/>
<dbReference type="InterPro" id="IPR025870">
    <property type="entry name" value="Glyoxalase-like_dom"/>
</dbReference>
<keyword evidence="3" id="KW-1185">Reference proteome</keyword>
<protein>
    <submittedName>
        <fullName evidence="2">VOC family protein</fullName>
    </submittedName>
</protein>
<accession>A0ABW0IQ23</accession>
<dbReference type="EMBL" id="JBHSLW010000010">
    <property type="protein sequence ID" value="MFC5419696.1"/>
    <property type="molecule type" value="Genomic_DNA"/>
</dbReference>
<sequence>MRAEGGGAATMLALDHLTVIAPTLTEGVAHVRACLDLDLPFGQRHAYMGTHNHLLQLGDATYLEIVALDPQGIEPPCPRWFGLGDQRQVRADWDAGRRLRGWVARTDAIDAVIAGREHIFGSKVSLPWAEPLFDFAIPEDGSLPLGGAAPSVIDRRGKPRSMATMADLGARLQSLSLEHPDATGIAKLYRELEIDRPPAIAHGRELRYRAQIETPAGMRELC</sequence>